<feature type="transmembrane region" description="Helical" evidence="6">
    <location>
        <begin position="809"/>
        <end position="828"/>
    </location>
</feature>
<dbReference type="Pfam" id="PF02687">
    <property type="entry name" value="FtsX"/>
    <property type="match status" value="2"/>
</dbReference>
<dbReference type="GO" id="GO:0005886">
    <property type="term" value="C:plasma membrane"/>
    <property type="evidence" value="ECO:0007669"/>
    <property type="project" value="UniProtKB-SubCell"/>
</dbReference>
<keyword evidence="2" id="KW-1003">Cell membrane</keyword>
<feature type="domain" description="ABC3 transporter permease C-terminal" evidence="7">
    <location>
        <begin position="371"/>
        <end position="484"/>
    </location>
</feature>
<feature type="transmembrane region" description="Helical" evidence="6">
    <location>
        <begin position="507"/>
        <end position="527"/>
    </location>
</feature>
<keyword evidence="5 6" id="KW-0472">Membrane</keyword>
<evidence type="ECO:0000256" key="5">
    <source>
        <dbReference type="ARBA" id="ARBA00023136"/>
    </source>
</evidence>
<evidence type="ECO:0000256" key="3">
    <source>
        <dbReference type="ARBA" id="ARBA00022692"/>
    </source>
</evidence>
<gene>
    <name evidence="9" type="ORF">SAMN05421640_2639</name>
</gene>
<evidence type="ECO:0000313" key="10">
    <source>
        <dbReference type="Proteomes" id="UP000198393"/>
    </source>
</evidence>
<accession>A0A239KFI4</accession>
<protein>
    <submittedName>
        <fullName evidence="9">Putative ABC transport system permease protein</fullName>
    </submittedName>
</protein>
<keyword evidence="4 6" id="KW-1133">Transmembrane helix</keyword>
<sequence>MQGNDHSKHPPRWPDKFLGWFCHEEHLEILRGDVYELYAERIAEHRKWKANLLFYLDIIGLCRPFVFKQKSQTPNTIAMFKNYLKVTYRNFVNQKVYSGLNAIGLAIGLACTILICIYINDELSFDKFHSKSDRIYRVVEKFESEGVGEHSASLPFPTGPALKNDFERQVEGVVRFFNFQSPTLALANKVADKGFNEPNIFFADSTFFNVFDFELIAGDKQSALAEPNSVLITRSMAKKYFTDEDPMGKTLEFQGNHHLLVTGVLEDTPKNAHFKFDFIVSFSSLKKNYGGGYPTTWYWNPCWTYIVLEENTGKEEFEAQLEPFVLKYFPDFIKEDIELQLQPIEDIHLHSKLDYEITGNSDIKNVYIFGLVAIFVLIIASINFINLSTARANKRAKEVGVRKSLGSAKSQLISQFIFESIVLTFVSLILAIAIVALVLPAFNQLTEKAVPLSILLEPAFFFGLIGAGLGIGLLAGFYPAFVLSSFKTILVLKNSHLKTSGLNFRRVLVTSQFAISIMLIIGTFIVLNQLNYLQNKDAGFSDEDVVMIPVLQSPMGQHYENFKNTALQSTHIHSLTAVEEIVGAKSQVGNYKFEGMEQSKPFPRFNVRHDFTSTMNIPLVAGRAYDQSIQTDDSLALIVNETLVKSMNWSIDEAVGKRFEYRGEMKGQIVGVVKDYNFASKHHPIAPLVLTLNTRPGAFNLFIKYVAVKIDGTQVQNALSDLEQAWVSVLPQRPFDFFFLDDRLNDSYKSEQKLSSVTLIFSILAILVACLGLFGLATFSLEQRTKEIGVRKVLGISTAQIMVLLSKEFMFLIAVAFIISIPLAYYSLNEWLNGFAFRIGIEVWPFIVAGLITFIISMLTVSYHAYRASSINPANTLKYE</sequence>
<reference evidence="9 10" key="1">
    <citation type="submission" date="2017-06" db="EMBL/GenBank/DDBJ databases">
        <authorList>
            <person name="Kim H.J."/>
            <person name="Triplett B.A."/>
        </authorList>
    </citation>
    <scope>NUCLEOTIDE SEQUENCE [LARGE SCALE GENOMIC DNA]</scope>
    <source>
        <strain evidence="9 10">DSM 19307</strain>
    </source>
</reference>
<keyword evidence="10" id="KW-1185">Reference proteome</keyword>
<dbReference type="EMBL" id="FZPD01000004">
    <property type="protein sequence ID" value="SNT17126.1"/>
    <property type="molecule type" value="Genomic_DNA"/>
</dbReference>
<organism evidence="9 10">
    <name type="scientific">Ekhidna lutea</name>
    <dbReference type="NCBI Taxonomy" id="447679"/>
    <lineage>
        <taxon>Bacteria</taxon>
        <taxon>Pseudomonadati</taxon>
        <taxon>Bacteroidota</taxon>
        <taxon>Cytophagia</taxon>
        <taxon>Cytophagales</taxon>
        <taxon>Reichenbachiellaceae</taxon>
        <taxon>Ekhidna</taxon>
    </lineage>
</organism>
<dbReference type="NCBIfam" id="NF038404">
    <property type="entry name" value="perm_prefix_2"/>
    <property type="match status" value="1"/>
</dbReference>
<comment type="subcellular location">
    <subcellularLocation>
        <location evidence="1">Cell membrane</location>
        <topology evidence="1">Multi-pass membrane protein</topology>
    </subcellularLocation>
</comment>
<feature type="domain" description="ABC3 transporter permease C-terminal" evidence="7">
    <location>
        <begin position="760"/>
        <end position="873"/>
    </location>
</feature>
<feature type="transmembrane region" description="Helical" evidence="6">
    <location>
        <begin position="99"/>
        <end position="120"/>
    </location>
</feature>
<feature type="transmembrane region" description="Helical" evidence="6">
    <location>
        <begin position="843"/>
        <end position="866"/>
    </location>
</feature>
<dbReference type="Pfam" id="PF12704">
    <property type="entry name" value="MacB_PCD"/>
    <property type="match status" value="1"/>
</dbReference>
<feature type="transmembrane region" description="Helical" evidence="6">
    <location>
        <begin position="416"/>
        <end position="439"/>
    </location>
</feature>
<dbReference type="InterPro" id="IPR025857">
    <property type="entry name" value="MacB_PCD"/>
</dbReference>
<dbReference type="PANTHER" id="PTHR30572">
    <property type="entry name" value="MEMBRANE COMPONENT OF TRANSPORTER-RELATED"/>
    <property type="match status" value="1"/>
</dbReference>
<evidence type="ECO:0000256" key="1">
    <source>
        <dbReference type="ARBA" id="ARBA00004651"/>
    </source>
</evidence>
<dbReference type="Proteomes" id="UP000198393">
    <property type="component" value="Unassembled WGS sequence"/>
</dbReference>
<dbReference type="PANTHER" id="PTHR30572:SF18">
    <property type="entry name" value="ABC-TYPE MACROLIDE FAMILY EXPORT SYSTEM PERMEASE COMPONENT 2"/>
    <property type="match status" value="1"/>
</dbReference>
<feature type="transmembrane region" description="Helical" evidence="6">
    <location>
        <begin position="366"/>
        <end position="387"/>
    </location>
</feature>
<name>A0A239KFI4_EKHLU</name>
<feature type="transmembrane region" description="Helical" evidence="6">
    <location>
        <begin position="459"/>
        <end position="486"/>
    </location>
</feature>
<evidence type="ECO:0000256" key="4">
    <source>
        <dbReference type="ARBA" id="ARBA00022989"/>
    </source>
</evidence>
<dbReference type="AlphaFoldDB" id="A0A239KFI4"/>
<dbReference type="OrthoDB" id="5933722at2"/>
<keyword evidence="3 6" id="KW-0812">Transmembrane</keyword>
<dbReference type="RefSeq" id="WP_089357330.1">
    <property type="nucleotide sequence ID" value="NZ_FZPD01000004.1"/>
</dbReference>
<evidence type="ECO:0000313" key="9">
    <source>
        <dbReference type="EMBL" id="SNT17126.1"/>
    </source>
</evidence>
<evidence type="ECO:0000259" key="8">
    <source>
        <dbReference type="Pfam" id="PF12704"/>
    </source>
</evidence>
<dbReference type="InterPro" id="IPR003838">
    <property type="entry name" value="ABC3_permease_C"/>
</dbReference>
<dbReference type="InterPro" id="IPR047699">
    <property type="entry name" value="Permease_put_prefix"/>
</dbReference>
<proteinExistence type="predicted"/>
<evidence type="ECO:0000256" key="6">
    <source>
        <dbReference type="SAM" id="Phobius"/>
    </source>
</evidence>
<feature type="domain" description="MacB-like periplasmic core" evidence="8">
    <location>
        <begin position="98"/>
        <end position="322"/>
    </location>
</feature>
<evidence type="ECO:0000256" key="2">
    <source>
        <dbReference type="ARBA" id="ARBA00022475"/>
    </source>
</evidence>
<dbReference type="GO" id="GO:0022857">
    <property type="term" value="F:transmembrane transporter activity"/>
    <property type="evidence" value="ECO:0007669"/>
    <property type="project" value="TreeGrafter"/>
</dbReference>
<dbReference type="InterPro" id="IPR050250">
    <property type="entry name" value="Macrolide_Exporter_MacB"/>
</dbReference>
<feature type="transmembrane region" description="Helical" evidence="6">
    <location>
        <begin position="759"/>
        <end position="781"/>
    </location>
</feature>
<evidence type="ECO:0000259" key="7">
    <source>
        <dbReference type="Pfam" id="PF02687"/>
    </source>
</evidence>